<gene>
    <name evidence="3" type="primary">WBGene00113068</name>
</gene>
<feature type="compositionally biased region" description="Basic and acidic residues" evidence="2">
    <location>
        <begin position="42"/>
        <end position="61"/>
    </location>
</feature>
<proteinExistence type="predicted"/>
<organism evidence="3 4">
    <name type="scientific">Pristionchus pacificus</name>
    <name type="common">Parasitic nematode worm</name>
    <dbReference type="NCBI Taxonomy" id="54126"/>
    <lineage>
        <taxon>Eukaryota</taxon>
        <taxon>Metazoa</taxon>
        <taxon>Ecdysozoa</taxon>
        <taxon>Nematoda</taxon>
        <taxon>Chromadorea</taxon>
        <taxon>Rhabditida</taxon>
        <taxon>Rhabditina</taxon>
        <taxon>Diplogasteromorpha</taxon>
        <taxon>Diplogasteroidea</taxon>
        <taxon>Neodiplogasteridae</taxon>
        <taxon>Pristionchus</taxon>
    </lineage>
</organism>
<dbReference type="OrthoDB" id="5863778at2759"/>
<dbReference type="AlphaFoldDB" id="A0A2A6B2E6"/>
<feature type="region of interest" description="Disordered" evidence="2">
    <location>
        <begin position="1"/>
        <end position="79"/>
    </location>
</feature>
<dbReference type="Proteomes" id="UP000005239">
    <property type="component" value="Unassembled WGS sequence"/>
</dbReference>
<feature type="compositionally biased region" description="Acidic residues" evidence="2">
    <location>
        <begin position="23"/>
        <end position="41"/>
    </location>
</feature>
<feature type="region of interest" description="Disordered" evidence="2">
    <location>
        <begin position="138"/>
        <end position="184"/>
    </location>
</feature>
<dbReference type="Pfam" id="PF01549">
    <property type="entry name" value="ShK"/>
    <property type="match status" value="1"/>
</dbReference>
<accession>A0A8R1UH72</accession>
<keyword evidence="4" id="KW-1185">Reference proteome</keyword>
<dbReference type="SMART" id="SM00254">
    <property type="entry name" value="ShKT"/>
    <property type="match status" value="2"/>
</dbReference>
<sequence length="454" mass="47941">MDNDYKKMFGEKKDEDTKMAPPEMEEDDNMGEFLNEEDPVHEDEKNETNEKEKKGDERTQDNEETQDADNDITPEPRERIAVARRNVFSNSVTAGGGGQSTGFQVANDLSSFNSFYNNRGPARPIDPTGLNLANGYARRSKGTEEGRQSDTVSEGEKMEEVKNEAEDLTVSHPEEGEEEDGNDINHNMGRRFLLLLYLVVADVAAMQQPPWQQLQPQSQQEQQAFIQVLQKLQLQQQPGQQLPFPQVPTPQTLISTMPTTSQQTCNDKRQCSYWTKNGFCNHTFYNEHYKKEKCANACGLCLNQVGGVGTGSCVDTIQGCQSYVSLGYCSLPAGKQTCCATCSSTKPTPAPPTGGIDVGSILDGLGGLIPGLGGGGASGGGQQPQQPGGNPIGALGSLLGGLTGGGGSQSGGGPLSALGNALGGGGSGGTSPLSAITNGLGTIGNLANLAGMLG</sequence>
<evidence type="ECO:0000256" key="2">
    <source>
        <dbReference type="SAM" id="MobiDB-lite"/>
    </source>
</evidence>
<protein>
    <submittedName>
        <fullName evidence="3">ShK domain-containing protein</fullName>
    </submittedName>
</protein>
<dbReference type="EnsemblMetazoa" id="PPA23514.1">
    <property type="protein sequence ID" value="PPA23514.1"/>
    <property type="gene ID" value="WBGene00113068"/>
</dbReference>
<dbReference type="PANTHER" id="PTHR46707:SF1">
    <property type="entry name" value="COEXPRESSED WITH POLYCYSTINS-RELATED"/>
    <property type="match status" value="1"/>
</dbReference>
<dbReference type="PROSITE" id="PS51670">
    <property type="entry name" value="SHKT"/>
    <property type="match status" value="1"/>
</dbReference>
<evidence type="ECO:0000256" key="1">
    <source>
        <dbReference type="PROSITE-ProRule" id="PRU01005"/>
    </source>
</evidence>
<feature type="compositionally biased region" description="Basic and acidic residues" evidence="2">
    <location>
        <begin position="141"/>
        <end position="165"/>
    </location>
</feature>
<feature type="compositionally biased region" description="Basic and acidic residues" evidence="2">
    <location>
        <begin position="1"/>
        <end position="18"/>
    </location>
</feature>
<feature type="compositionally biased region" description="Acidic residues" evidence="2">
    <location>
        <begin position="62"/>
        <end position="72"/>
    </location>
</feature>
<dbReference type="Gene3D" id="1.10.10.1940">
    <property type="match status" value="1"/>
</dbReference>
<name>A0A2A6B2E6_PRIPA</name>
<dbReference type="PANTHER" id="PTHR46707">
    <property type="entry name" value="PROTEIN CBG07468"/>
    <property type="match status" value="1"/>
</dbReference>
<reference evidence="3" key="2">
    <citation type="submission" date="2022-06" db="UniProtKB">
        <authorList>
            <consortium name="EnsemblMetazoa"/>
        </authorList>
    </citation>
    <scope>IDENTIFICATION</scope>
    <source>
        <strain evidence="3">PS312</strain>
    </source>
</reference>
<comment type="caution">
    <text evidence="1">Lacks conserved residue(s) required for the propagation of feature annotation.</text>
</comment>
<accession>A0A2A6B2E6</accession>
<evidence type="ECO:0000313" key="3">
    <source>
        <dbReference type="EnsemblMetazoa" id="PPA23514.1"/>
    </source>
</evidence>
<evidence type="ECO:0000313" key="4">
    <source>
        <dbReference type="Proteomes" id="UP000005239"/>
    </source>
</evidence>
<reference evidence="4" key="1">
    <citation type="journal article" date="2008" name="Nat. Genet.">
        <title>The Pristionchus pacificus genome provides a unique perspective on nematode lifestyle and parasitism.</title>
        <authorList>
            <person name="Dieterich C."/>
            <person name="Clifton S.W."/>
            <person name="Schuster L.N."/>
            <person name="Chinwalla A."/>
            <person name="Delehaunty K."/>
            <person name="Dinkelacker I."/>
            <person name="Fulton L."/>
            <person name="Fulton R."/>
            <person name="Godfrey J."/>
            <person name="Minx P."/>
            <person name="Mitreva M."/>
            <person name="Roeseler W."/>
            <person name="Tian H."/>
            <person name="Witte H."/>
            <person name="Yang S.P."/>
            <person name="Wilson R.K."/>
            <person name="Sommer R.J."/>
        </authorList>
    </citation>
    <scope>NUCLEOTIDE SEQUENCE [LARGE SCALE GENOMIC DNA]</scope>
    <source>
        <strain evidence="4">PS312</strain>
    </source>
</reference>
<dbReference type="InterPro" id="IPR003582">
    <property type="entry name" value="ShKT_dom"/>
</dbReference>